<dbReference type="EMBL" id="BARV01018986">
    <property type="protein sequence ID" value="GAI25891.1"/>
    <property type="molecule type" value="Genomic_DNA"/>
</dbReference>
<sequence>MLIIGVLFLVIGGGLGIAFIFLVNAILGVSVAVPSVLFGIVFVWMGQTTDRLKEVLRMLKPEE</sequence>
<evidence type="ECO:0000313" key="3">
    <source>
        <dbReference type="EMBL" id="GAH91621.1"/>
    </source>
</evidence>
<dbReference type="EMBL" id="BARV01000015">
    <property type="protein sequence ID" value="GAH91621.1"/>
    <property type="molecule type" value="Genomic_DNA"/>
</dbReference>
<evidence type="ECO:0000256" key="1">
    <source>
        <dbReference type="SAM" id="Phobius"/>
    </source>
</evidence>
<proteinExistence type="predicted"/>
<gene>
    <name evidence="2" type="ORF">S06H3_00098</name>
    <name evidence="3" type="ORF">S06H3_00104</name>
    <name evidence="4" type="ORF">S06H3_31997</name>
</gene>
<feature type="transmembrane region" description="Helical" evidence="1">
    <location>
        <begin position="26"/>
        <end position="45"/>
    </location>
</feature>
<keyword evidence="1" id="KW-1133">Transmembrane helix</keyword>
<accession>X1N6N6</accession>
<evidence type="ECO:0000313" key="2">
    <source>
        <dbReference type="EMBL" id="GAH91606.1"/>
    </source>
</evidence>
<keyword evidence="1" id="KW-0472">Membrane</keyword>
<dbReference type="AlphaFoldDB" id="X1N6N6"/>
<dbReference type="EMBL" id="BARV01000015">
    <property type="protein sequence ID" value="GAH91606.1"/>
    <property type="molecule type" value="Genomic_DNA"/>
</dbReference>
<name>X1N6N6_9ZZZZ</name>
<evidence type="ECO:0000313" key="4">
    <source>
        <dbReference type="EMBL" id="GAI25891.1"/>
    </source>
</evidence>
<comment type="caution">
    <text evidence="4">The sequence shown here is derived from an EMBL/GenBank/DDBJ whole genome shotgun (WGS) entry which is preliminary data.</text>
</comment>
<protein>
    <submittedName>
        <fullName evidence="4">Uncharacterized protein</fullName>
    </submittedName>
</protein>
<reference evidence="4" key="1">
    <citation type="journal article" date="2014" name="Front. Microbiol.">
        <title>High frequency of phylogenetically diverse reductive dehalogenase-homologous genes in deep subseafloor sedimentary metagenomes.</title>
        <authorList>
            <person name="Kawai M."/>
            <person name="Futagami T."/>
            <person name="Toyoda A."/>
            <person name="Takaki Y."/>
            <person name="Nishi S."/>
            <person name="Hori S."/>
            <person name="Arai W."/>
            <person name="Tsubouchi T."/>
            <person name="Morono Y."/>
            <person name="Uchiyama I."/>
            <person name="Ito T."/>
            <person name="Fujiyama A."/>
            <person name="Inagaki F."/>
            <person name="Takami H."/>
        </authorList>
    </citation>
    <scope>NUCLEOTIDE SEQUENCE</scope>
    <source>
        <strain evidence="4">Expedition CK06-06</strain>
    </source>
</reference>
<keyword evidence="1" id="KW-0812">Transmembrane</keyword>
<organism evidence="4">
    <name type="scientific">marine sediment metagenome</name>
    <dbReference type="NCBI Taxonomy" id="412755"/>
    <lineage>
        <taxon>unclassified sequences</taxon>
        <taxon>metagenomes</taxon>
        <taxon>ecological metagenomes</taxon>
    </lineage>
</organism>